<keyword evidence="2" id="KW-1185">Reference proteome</keyword>
<dbReference type="OrthoDB" id="2142040at2759"/>
<evidence type="ECO:0000313" key="2">
    <source>
        <dbReference type="Proteomes" id="UP000838878"/>
    </source>
</evidence>
<reference evidence="1" key="1">
    <citation type="submission" date="2021-12" db="EMBL/GenBank/DDBJ databases">
        <authorList>
            <person name="Martin H S."/>
        </authorList>
    </citation>
    <scope>NUCLEOTIDE SEQUENCE</scope>
</reference>
<proteinExistence type="predicted"/>
<dbReference type="PANTHER" id="PTHR31649:SF1">
    <property type="entry name" value="FARNESOIC ACID O-METHYL TRANSFERASE DOMAIN-CONTAINING PROTEIN"/>
    <property type="match status" value="1"/>
</dbReference>
<dbReference type="AlphaFoldDB" id="A0A8J9YKM7"/>
<dbReference type="PANTHER" id="PTHR31649">
    <property type="entry name" value="AGAP009604-PA"/>
    <property type="match status" value="1"/>
</dbReference>
<accession>A0A8J9YKM7</accession>
<dbReference type="Proteomes" id="UP000838878">
    <property type="component" value="Chromosome 8"/>
</dbReference>
<dbReference type="InterPro" id="IPR006616">
    <property type="entry name" value="DM9_repeat"/>
</dbReference>
<dbReference type="EMBL" id="OV170228">
    <property type="protein sequence ID" value="CAH0730200.1"/>
    <property type="molecule type" value="Genomic_DNA"/>
</dbReference>
<dbReference type="Pfam" id="PF11901">
    <property type="entry name" value="DM9"/>
    <property type="match status" value="1"/>
</dbReference>
<gene>
    <name evidence="1" type="ORF">BINO364_LOCUS15207</name>
</gene>
<feature type="non-terminal residue" evidence="1">
    <location>
        <position position="300"/>
    </location>
</feature>
<dbReference type="SMART" id="SM00696">
    <property type="entry name" value="DM9"/>
    <property type="match status" value="2"/>
</dbReference>
<name>A0A8J9YKM7_9NEOP</name>
<protein>
    <submittedName>
        <fullName evidence="1">Uncharacterized protein</fullName>
    </submittedName>
</protein>
<organism evidence="1 2">
    <name type="scientific">Brenthis ino</name>
    <name type="common">lesser marbled fritillary</name>
    <dbReference type="NCBI Taxonomy" id="405034"/>
    <lineage>
        <taxon>Eukaryota</taxon>
        <taxon>Metazoa</taxon>
        <taxon>Ecdysozoa</taxon>
        <taxon>Arthropoda</taxon>
        <taxon>Hexapoda</taxon>
        <taxon>Insecta</taxon>
        <taxon>Pterygota</taxon>
        <taxon>Neoptera</taxon>
        <taxon>Endopterygota</taxon>
        <taxon>Lepidoptera</taxon>
        <taxon>Glossata</taxon>
        <taxon>Ditrysia</taxon>
        <taxon>Papilionoidea</taxon>
        <taxon>Nymphalidae</taxon>
        <taxon>Heliconiinae</taxon>
        <taxon>Argynnini</taxon>
        <taxon>Brenthis</taxon>
    </lineage>
</organism>
<sequence length="300" mass="34132">MGNLIEFKTWPRHQRLFHEVTSDGISFWVKSHGSAVVGLAEVPNRECSYELTIEPNKCSLKTEGGVCCTTDDDYIFLLRHEFRKYWISWRHNTIVFGSGNTVILLWLCSMKNFIKYVTFCSDRDSGMTEWKCYLPPVATIENLPLRRLQGGKPRWVQVEDNTKLPDGALIGGYENEFLYIMRAPFRGSLTPGKFVPSLGLGFIAWGHESYKCDTVEILCGYNCTWVRSKYNEVPTGAVEGGYSEVDHEMLYVGRVSYGGHLIVGKVQPSHSCCYFAYKDMTNSERHFEILVVPNSNATLS</sequence>
<evidence type="ECO:0000313" key="1">
    <source>
        <dbReference type="EMBL" id="CAH0730200.1"/>
    </source>
</evidence>